<evidence type="ECO:0000313" key="4">
    <source>
        <dbReference type="Proteomes" id="UP001152797"/>
    </source>
</evidence>
<dbReference type="Proteomes" id="UP001152797">
    <property type="component" value="Unassembled WGS sequence"/>
</dbReference>
<accession>A0A9P1C2X6</accession>
<dbReference type="EMBL" id="CAMXCT020000893">
    <property type="protein sequence ID" value="CAL1137887.1"/>
    <property type="molecule type" value="Genomic_DNA"/>
</dbReference>
<proteinExistence type="predicted"/>
<reference evidence="3 4" key="2">
    <citation type="submission" date="2024-05" db="EMBL/GenBank/DDBJ databases">
        <authorList>
            <person name="Chen Y."/>
            <person name="Shah S."/>
            <person name="Dougan E. K."/>
            <person name="Thang M."/>
            <person name="Chan C."/>
        </authorList>
    </citation>
    <scope>NUCLEOTIDE SEQUENCE [LARGE SCALE GENOMIC DNA]</scope>
</reference>
<evidence type="ECO:0000256" key="1">
    <source>
        <dbReference type="SAM" id="MobiDB-lite"/>
    </source>
</evidence>
<dbReference type="AlphaFoldDB" id="A0A9P1C2X6"/>
<organism evidence="2">
    <name type="scientific">Cladocopium goreaui</name>
    <dbReference type="NCBI Taxonomy" id="2562237"/>
    <lineage>
        <taxon>Eukaryota</taxon>
        <taxon>Sar</taxon>
        <taxon>Alveolata</taxon>
        <taxon>Dinophyceae</taxon>
        <taxon>Suessiales</taxon>
        <taxon>Symbiodiniaceae</taxon>
        <taxon>Cladocopium</taxon>
    </lineage>
</organism>
<evidence type="ECO:0000313" key="3">
    <source>
        <dbReference type="EMBL" id="CAL4771824.1"/>
    </source>
</evidence>
<feature type="region of interest" description="Disordered" evidence="1">
    <location>
        <begin position="83"/>
        <end position="107"/>
    </location>
</feature>
<reference evidence="2" key="1">
    <citation type="submission" date="2022-10" db="EMBL/GenBank/DDBJ databases">
        <authorList>
            <person name="Chen Y."/>
            <person name="Dougan E. K."/>
            <person name="Chan C."/>
            <person name="Rhodes N."/>
            <person name="Thang M."/>
        </authorList>
    </citation>
    <scope>NUCLEOTIDE SEQUENCE</scope>
</reference>
<name>A0A9P1C2X6_9DINO</name>
<comment type="caution">
    <text evidence="2">The sequence shown here is derived from an EMBL/GenBank/DDBJ whole genome shotgun (WGS) entry which is preliminary data.</text>
</comment>
<keyword evidence="4" id="KW-1185">Reference proteome</keyword>
<evidence type="ECO:0000313" key="2">
    <source>
        <dbReference type="EMBL" id="CAI3984512.1"/>
    </source>
</evidence>
<protein>
    <submittedName>
        <fullName evidence="2">Uncharacterized protein</fullName>
    </submittedName>
</protein>
<gene>
    <name evidence="2" type="ORF">C1SCF055_LOCUS12041</name>
</gene>
<dbReference type="EMBL" id="CAMXCT010000893">
    <property type="protein sequence ID" value="CAI3984512.1"/>
    <property type="molecule type" value="Genomic_DNA"/>
</dbReference>
<dbReference type="EMBL" id="CAMXCT030000893">
    <property type="protein sequence ID" value="CAL4771824.1"/>
    <property type="molecule type" value="Genomic_DNA"/>
</dbReference>
<sequence>MGEADGARLVKILQAEGLDNLPGKFWHEAQLVLWPSDEPQVSEDLTLLNMERVTALVSNYKEKGFVYQLATYLREWQQEGQQDPFAPASLSTTEKPDSKMLSAPSKQ</sequence>